<evidence type="ECO:0000313" key="3">
    <source>
        <dbReference type="Proteomes" id="UP001141806"/>
    </source>
</evidence>
<evidence type="ECO:0000256" key="1">
    <source>
        <dbReference type="SAM" id="Phobius"/>
    </source>
</evidence>
<dbReference type="Proteomes" id="UP001141806">
    <property type="component" value="Unassembled WGS sequence"/>
</dbReference>
<sequence>MELKFNTQPTHIACQSISEIKMAEVPDVDLSHLGVTEYGNFSLEVIDPVSDDLELPVYKQSYYLKITVFKMAKLPTLVWFFMMLVLCLSQFGYTHTSRWTTSIQEKTIEGGVFNVVRINRQPFLIVFAQDSHNPGKYKLSKKGI</sequence>
<name>A0A9Q0GQH4_9MAGN</name>
<feature type="transmembrane region" description="Helical" evidence="1">
    <location>
        <begin position="74"/>
        <end position="93"/>
    </location>
</feature>
<gene>
    <name evidence="2" type="ORF">NE237_027437</name>
</gene>
<organism evidence="2 3">
    <name type="scientific">Protea cynaroides</name>
    <dbReference type="NCBI Taxonomy" id="273540"/>
    <lineage>
        <taxon>Eukaryota</taxon>
        <taxon>Viridiplantae</taxon>
        <taxon>Streptophyta</taxon>
        <taxon>Embryophyta</taxon>
        <taxon>Tracheophyta</taxon>
        <taxon>Spermatophyta</taxon>
        <taxon>Magnoliopsida</taxon>
        <taxon>Proteales</taxon>
        <taxon>Proteaceae</taxon>
        <taxon>Protea</taxon>
    </lineage>
</organism>
<reference evidence="2" key="1">
    <citation type="journal article" date="2023" name="Plant J.">
        <title>The genome of the king protea, Protea cynaroides.</title>
        <authorList>
            <person name="Chang J."/>
            <person name="Duong T.A."/>
            <person name="Schoeman C."/>
            <person name="Ma X."/>
            <person name="Roodt D."/>
            <person name="Barker N."/>
            <person name="Li Z."/>
            <person name="Van de Peer Y."/>
            <person name="Mizrachi E."/>
        </authorList>
    </citation>
    <scope>NUCLEOTIDE SEQUENCE</scope>
    <source>
        <tissue evidence="2">Young leaves</tissue>
    </source>
</reference>
<evidence type="ECO:0000313" key="2">
    <source>
        <dbReference type="EMBL" id="KAJ4950605.1"/>
    </source>
</evidence>
<dbReference type="AlphaFoldDB" id="A0A9Q0GQH4"/>
<accession>A0A9Q0GQH4</accession>
<keyword evidence="1" id="KW-1133">Transmembrane helix</keyword>
<keyword evidence="3" id="KW-1185">Reference proteome</keyword>
<dbReference type="OrthoDB" id="2291at2759"/>
<comment type="caution">
    <text evidence="2">The sequence shown here is derived from an EMBL/GenBank/DDBJ whole genome shotgun (WGS) entry which is preliminary data.</text>
</comment>
<protein>
    <submittedName>
        <fullName evidence="2">Uncharacterized protein</fullName>
    </submittedName>
</protein>
<keyword evidence="1" id="KW-0472">Membrane</keyword>
<keyword evidence="1" id="KW-0812">Transmembrane</keyword>
<proteinExistence type="predicted"/>
<dbReference type="EMBL" id="JAMYWD010000012">
    <property type="protein sequence ID" value="KAJ4950605.1"/>
    <property type="molecule type" value="Genomic_DNA"/>
</dbReference>